<dbReference type="InterPro" id="IPR001320">
    <property type="entry name" value="Iontro_rcpt_C"/>
</dbReference>
<protein>
    <recommendedName>
        <fullName evidence="14">Ionotropic glutamate receptor C-terminal domain-containing protein</fullName>
    </recommendedName>
</protein>
<dbReference type="GO" id="GO:0015276">
    <property type="term" value="F:ligand-gated monoatomic ion channel activity"/>
    <property type="evidence" value="ECO:0007669"/>
    <property type="project" value="InterPro"/>
</dbReference>
<dbReference type="GO" id="GO:0050906">
    <property type="term" value="P:detection of stimulus involved in sensory perception"/>
    <property type="evidence" value="ECO:0007669"/>
    <property type="project" value="UniProtKB-ARBA"/>
</dbReference>
<dbReference type="PANTHER" id="PTHR42643:SF33">
    <property type="entry name" value="GLUTAMATE RECEPTOR 2-LIKE PROTEIN"/>
    <property type="match status" value="1"/>
</dbReference>
<proteinExistence type="inferred from homology"/>
<keyword evidence="3" id="KW-1003">Cell membrane</keyword>
<evidence type="ECO:0000256" key="2">
    <source>
        <dbReference type="ARBA" id="ARBA00008685"/>
    </source>
</evidence>
<dbReference type="InterPro" id="IPR052192">
    <property type="entry name" value="Insect_Ionotropic_Sensory_Rcpt"/>
</dbReference>
<feature type="domain" description="Ionotropic receptor 75a N-terminal" evidence="11">
    <location>
        <begin position="71"/>
        <end position="222"/>
    </location>
</feature>
<dbReference type="PANTHER" id="PTHR42643">
    <property type="entry name" value="IONOTROPIC RECEPTOR 20A-RELATED"/>
    <property type="match status" value="1"/>
</dbReference>
<reference evidence="12" key="1">
    <citation type="journal article" date="2023" name="IScience">
        <title>Live-bearing cockroach genome reveals convergent evolutionary mechanisms linked to viviparity in insects and beyond.</title>
        <authorList>
            <person name="Fouks B."/>
            <person name="Harrison M.C."/>
            <person name="Mikhailova A.A."/>
            <person name="Marchal E."/>
            <person name="English S."/>
            <person name="Carruthers M."/>
            <person name="Jennings E.C."/>
            <person name="Chiamaka E.L."/>
            <person name="Frigard R.A."/>
            <person name="Pippel M."/>
            <person name="Attardo G.M."/>
            <person name="Benoit J.B."/>
            <person name="Bornberg-Bauer E."/>
            <person name="Tobe S.S."/>
        </authorList>
    </citation>
    <scope>NUCLEOTIDE SEQUENCE</scope>
    <source>
        <strain evidence="12">Stay&amp;Tobe</strain>
    </source>
</reference>
<evidence type="ECO:0000256" key="1">
    <source>
        <dbReference type="ARBA" id="ARBA00004651"/>
    </source>
</evidence>
<reference evidence="12" key="2">
    <citation type="submission" date="2023-05" db="EMBL/GenBank/DDBJ databases">
        <authorList>
            <person name="Fouks B."/>
        </authorList>
    </citation>
    <scope>NUCLEOTIDE SEQUENCE</scope>
    <source>
        <strain evidence="12">Stay&amp;Tobe</strain>
        <tissue evidence="12">Testes</tissue>
    </source>
</reference>
<name>A0AAD8A7R8_DIPPU</name>
<dbReference type="Pfam" id="PF00060">
    <property type="entry name" value="Lig_chan"/>
    <property type="match status" value="1"/>
</dbReference>
<evidence type="ECO:0008006" key="14">
    <source>
        <dbReference type="Google" id="ProtNLM"/>
    </source>
</evidence>
<keyword evidence="13" id="KW-1185">Reference proteome</keyword>
<keyword evidence="6 9" id="KW-0472">Membrane</keyword>
<keyword evidence="5 9" id="KW-1133">Transmembrane helix</keyword>
<evidence type="ECO:0000256" key="3">
    <source>
        <dbReference type="ARBA" id="ARBA00022475"/>
    </source>
</evidence>
<evidence type="ECO:0000256" key="8">
    <source>
        <dbReference type="ARBA" id="ARBA00023180"/>
    </source>
</evidence>
<organism evidence="12 13">
    <name type="scientific">Diploptera punctata</name>
    <name type="common">Pacific beetle cockroach</name>
    <dbReference type="NCBI Taxonomy" id="6984"/>
    <lineage>
        <taxon>Eukaryota</taxon>
        <taxon>Metazoa</taxon>
        <taxon>Ecdysozoa</taxon>
        <taxon>Arthropoda</taxon>
        <taxon>Hexapoda</taxon>
        <taxon>Insecta</taxon>
        <taxon>Pterygota</taxon>
        <taxon>Neoptera</taxon>
        <taxon>Polyneoptera</taxon>
        <taxon>Dictyoptera</taxon>
        <taxon>Blattodea</taxon>
        <taxon>Blaberoidea</taxon>
        <taxon>Blaberidae</taxon>
        <taxon>Diplopterinae</taxon>
        <taxon>Diploptera</taxon>
    </lineage>
</organism>
<accession>A0AAD8A7R8</accession>
<keyword evidence="7" id="KW-0675">Receptor</keyword>
<evidence type="ECO:0000259" key="10">
    <source>
        <dbReference type="Pfam" id="PF00060"/>
    </source>
</evidence>
<dbReference type="InterPro" id="IPR057074">
    <property type="entry name" value="IR75A_N"/>
</dbReference>
<dbReference type="SUPFAM" id="SSF53850">
    <property type="entry name" value="Periplasmic binding protein-like II"/>
    <property type="match status" value="1"/>
</dbReference>
<gene>
    <name evidence="12" type="ORF">L9F63_014642</name>
</gene>
<dbReference type="GO" id="GO:0005886">
    <property type="term" value="C:plasma membrane"/>
    <property type="evidence" value="ECO:0007669"/>
    <property type="project" value="UniProtKB-SubCell"/>
</dbReference>
<dbReference type="Gene3D" id="1.10.287.70">
    <property type="match status" value="1"/>
</dbReference>
<evidence type="ECO:0000256" key="6">
    <source>
        <dbReference type="ARBA" id="ARBA00023136"/>
    </source>
</evidence>
<dbReference type="Pfam" id="PF24576">
    <property type="entry name" value="IR75A_N"/>
    <property type="match status" value="1"/>
</dbReference>
<comment type="similarity">
    <text evidence="2">Belongs to the glutamate-gated ion channel (TC 1.A.10.1) family.</text>
</comment>
<evidence type="ECO:0000256" key="9">
    <source>
        <dbReference type="SAM" id="Phobius"/>
    </source>
</evidence>
<evidence type="ECO:0000256" key="7">
    <source>
        <dbReference type="ARBA" id="ARBA00023170"/>
    </source>
</evidence>
<evidence type="ECO:0000256" key="4">
    <source>
        <dbReference type="ARBA" id="ARBA00022692"/>
    </source>
</evidence>
<evidence type="ECO:0000256" key="5">
    <source>
        <dbReference type="ARBA" id="ARBA00022989"/>
    </source>
</evidence>
<comment type="subcellular location">
    <subcellularLocation>
        <location evidence="1">Cell membrane</location>
        <topology evidence="1">Multi-pass membrane protein</topology>
    </subcellularLocation>
</comment>
<comment type="caution">
    <text evidence="12">The sequence shown here is derived from an EMBL/GenBank/DDBJ whole genome shotgun (WGS) entry which is preliminary data.</text>
</comment>
<dbReference type="Gene3D" id="3.40.190.10">
    <property type="entry name" value="Periplasmic binding protein-like II"/>
    <property type="match status" value="1"/>
</dbReference>
<dbReference type="AlphaFoldDB" id="A0AAD8A7R8"/>
<evidence type="ECO:0000259" key="11">
    <source>
        <dbReference type="Pfam" id="PF24576"/>
    </source>
</evidence>
<feature type="domain" description="Ionotropic glutamate receptor C-terminal" evidence="10">
    <location>
        <begin position="365"/>
        <end position="468"/>
    </location>
</feature>
<keyword evidence="8" id="KW-0325">Glycoprotein</keyword>
<keyword evidence="4 9" id="KW-0812">Transmembrane</keyword>
<evidence type="ECO:0000313" key="12">
    <source>
        <dbReference type="EMBL" id="KAJ9593928.1"/>
    </source>
</evidence>
<dbReference type="Proteomes" id="UP001233999">
    <property type="component" value="Unassembled WGS sequence"/>
</dbReference>
<sequence length="541" mass="61509">MRTQLYAFHGDSDALRVVSRTYQEYEKCRLSQIKMFISVQLSFAVRKGSPYGEHVRRTFLANISAFIDNNRASSIVAYSCHNNDIHAFSKIVFDKGLTFSLVCPACKIPIARLLNTEYNHIAVIVDMSCKQSIQFMAEASKGKKFSILHHWLLLTDAMGEQGVLDLNEDPLIASLENLDIPLDSHVTVARLKQDLESVILQDVYRLGDQPFLTVTTPFEWKPGQRWRPEPLRTNYRGAYIKTAVIVVEDPWEHFFDMRYKHLNTLSKNNYALMAYVSEMLNFRMNLTMADSWGFPVNGTSTFAGIVGIMQRGEVEIGAAGLLIKETRMDYIDYAGEIVTFRGAFMFLKPSLSEVSIIYTLPFSGTVWFTFTLTVIILTIGLEFSHHFVRKINPSDSNPPNEWSEAILNSVGIVCEQGASNPPENVSSRIIFLALLMLSVFVLTSYSAIIVSLLQTSSDAINTLTQLMDSGFKLSMRDIGFNTNYANDTIDPEIKRLYRDKLFSQPYKEAFTTQEVGVQKNPVWSFRFPRRCRSLQSDERHV</sequence>
<feature type="transmembrane region" description="Helical" evidence="9">
    <location>
        <begin position="429"/>
        <end position="453"/>
    </location>
</feature>
<feature type="transmembrane region" description="Helical" evidence="9">
    <location>
        <begin position="356"/>
        <end position="381"/>
    </location>
</feature>
<evidence type="ECO:0000313" key="13">
    <source>
        <dbReference type="Proteomes" id="UP001233999"/>
    </source>
</evidence>
<dbReference type="EMBL" id="JASPKZ010003086">
    <property type="protein sequence ID" value="KAJ9593928.1"/>
    <property type="molecule type" value="Genomic_DNA"/>
</dbReference>